<accession>A0A0D8JSM4</accession>
<evidence type="ECO:0000313" key="3">
    <source>
        <dbReference type="Proteomes" id="UP000001261"/>
    </source>
</evidence>
<protein>
    <submittedName>
        <fullName evidence="2">Uncharacterized protein</fullName>
    </submittedName>
</protein>
<organism evidence="2 3">
    <name type="scientific">Coccidioides immitis (strain RS)</name>
    <name type="common">Valley fever fungus</name>
    <dbReference type="NCBI Taxonomy" id="246410"/>
    <lineage>
        <taxon>Eukaryota</taxon>
        <taxon>Fungi</taxon>
        <taxon>Dikarya</taxon>
        <taxon>Ascomycota</taxon>
        <taxon>Pezizomycotina</taxon>
        <taxon>Eurotiomycetes</taxon>
        <taxon>Eurotiomycetidae</taxon>
        <taxon>Onygenales</taxon>
        <taxon>Onygenaceae</taxon>
        <taxon>Coccidioides</taxon>
    </lineage>
</organism>
<keyword evidence="3" id="KW-1185">Reference proteome</keyword>
<evidence type="ECO:0000313" key="2">
    <source>
        <dbReference type="EMBL" id="KJF60114.1"/>
    </source>
</evidence>
<evidence type="ECO:0000256" key="1">
    <source>
        <dbReference type="SAM" id="Phobius"/>
    </source>
</evidence>
<dbReference type="EMBL" id="GG704911">
    <property type="protein sequence ID" value="KJF60114.1"/>
    <property type="molecule type" value="Genomic_DNA"/>
</dbReference>
<dbReference type="Proteomes" id="UP000001261">
    <property type="component" value="Unassembled WGS sequence"/>
</dbReference>
<dbReference type="RefSeq" id="XP_004445758.1">
    <property type="nucleotide sequence ID" value="XM_004445701.1"/>
</dbReference>
<feature type="transmembrane region" description="Helical" evidence="1">
    <location>
        <begin position="32"/>
        <end position="56"/>
    </location>
</feature>
<dbReference type="InParanoid" id="A0A0D8JSM4"/>
<gene>
    <name evidence="2" type="ORF">CIMG_12759</name>
</gene>
<dbReference type="GeneID" id="24164386"/>
<keyword evidence="1" id="KW-0472">Membrane</keyword>
<name>A0A0D8JSM4_COCIM</name>
<proteinExistence type="predicted"/>
<reference evidence="3" key="2">
    <citation type="journal article" date="2010" name="Genome Res.">
        <title>Population genomic sequencing of Coccidioides fungi reveals recent hybridization and transposon control.</title>
        <authorList>
            <person name="Neafsey D.E."/>
            <person name="Barker B.M."/>
            <person name="Sharpton T.J."/>
            <person name="Stajich J.E."/>
            <person name="Park D.J."/>
            <person name="Whiston E."/>
            <person name="Hung C.-Y."/>
            <person name="McMahan C."/>
            <person name="White J."/>
            <person name="Sykes S."/>
            <person name="Heiman D."/>
            <person name="Young S."/>
            <person name="Zeng Q."/>
            <person name="Abouelleil A."/>
            <person name="Aftuck L."/>
            <person name="Bessette D."/>
            <person name="Brown A."/>
            <person name="FitzGerald M."/>
            <person name="Lui A."/>
            <person name="Macdonald J.P."/>
            <person name="Priest M."/>
            <person name="Orbach M.J."/>
            <person name="Galgiani J.N."/>
            <person name="Kirkland T.N."/>
            <person name="Cole G.T."/>
            <person name="Birren B.W."/>
            <person name="Henn M.R."/>
            <person name="Taylor J.W."/>
            <person name="Rounsley S.D."/>
        </authorList>
    </citation>
    <scope>GENOME REANNOTATION</scope>
    <source>
        <strain evidence="3">RS</strain>
    </source>
</reference>
<dbReference type="AlphaFoldDB" id="A0A0D8JSM4"/>
<dbReference type="KEGG" id="cim:CIMG_12759"/>
<reference evidence="3" key="1">
    <citation type="journal article" date="2009" name="Genome Res.">
        <title>Comparative genomic analyses of the human fungal pathogens Coccidioides and their relatives.</title>
        <authorList>
            <person name="Sharpton T.J."/>
            <person name="Stajich J.E."/>
            <person name="Rounsley S.D."/>
            <person name="Gardner M.J."/>
            <person name="Wortman J.R."/>
            <person name="Jordar V.S."/>
            <person name="Maiti R."/>
            <person name="Kodira C.D."/>
            <person name="Neafsey D.E."/>
            <person name="Zeng Q."/>
            <person name="Hung C.-Y."/>
            <person name="McMahan C."/>
            <person name="Muszewska A."/>
            <person name="Grynberg M."/>
            <person name="Mandel M.A."/>
            <person name="Kellner E.M."/>
            <person name="Barker B.M."/>
            <person name="Galgiani J.N."/>
            <person name="Orbach M.J."/>
            <person name="Kirkland T.N."/>
            <person name="Cole G.T."/>
            <person name="Henn M.R."/>
            <person name="Birren B.W."/>
            <person name="Taylor J.W."/>
        </authorList>
    </citation>
    <scope>NUCLEOTIDE SEQUENCE [LARGE SCALE GENOMIC DNA]</scope>
    <source>
        <strain evidence="3">RS</strain>
    </source>
</reference>
<sequence length="105" mass="12090">MSTVLEGYILMCPNTSTSEMMVWPTKLVWDDAYILTPILLMLLGCCFHLHSGLAHLHDVHQHRRIRNVKNQHAHFAHTSASRFMVMPGLRRKRGWLPARDTSEAV</sequence>
<dbReference type="VEuPathDB" id="FungiDB:CIMG_12759"/>
<keyword evidence="1" id="KW-1133">Transmembrane helix</keyword>
<keyword evidence="1" id="KW-0812">Transmembrane</keyword>